<dbReference type="PROSITE" id="PS50240">
    <property type="entry name" value="TRYPSIN_DOM"/>
    <property type="match status" value="1"/>
</dbReference>
<dbReference type="CDD" id="cd00190">
    <property type="entry name" value="Tryp_SPc"/>
    <property type="match status" value="1"/>
</dbReference>
<keyword evidence="2 5" id="KW-0378">Hydrolase</keyword>
<dbReference type="Pfam" id="PF00089">
    <property type="entry name" value="Trypsin"/>
    <property type="match status" value="1"/>
</dbReference>
<keyword evidence="3 5" id="KW-0720">Serine protease</keyword>
<proteinExistence type="predicted"/>
<evidence type="ECO:0000256" key="1">
    <source>
        <dbReference type="ARBA" id="ARBA00022670"/>
    </source>
</evidence>
<feature type="domain" description="Peptidase S1" evidence="7">
    <location>
        <begin position="49"/>
        <end position="254"/>
    </location>
</feature>
<gene>
    <name evidence="8" type="ORF">COCON_G00152450</name>
</gene>
<evidence type="ECO:0000256" key="6">
    <source>
        <dbReference type="SAM" id="SignalP"/>
    </source>
</evidence>
<protein>
    <recommendedName>
        <fullName evidence="7">Peptidase S1 domain-containing protein</fullName>
    </recommendedName>
</protein>
<sequence length="257" mass="27931">MDHIPFRGNKYQSEQAGKLHFTNMKGKGHLFTHLLVLLLCLITGEGAEIINGKEVPPHSLPFMALLQTSEGTPFCGGTLIDLQWVLTAAHCNISSSVLLGVHTRSKSEMEYRQLQKVKHSVPHPLYNSKTFDNDLMLLKLDTKAKKTEAVQPLTLPPPVQDVPAGTGCVVAGWGVTKNEPCARTWAPITNEMLCAGSKDESNTCYGDSGGPLLCEGKLRGVTSFGDDDCGSKGIPGVYAALTKEQTQWIRKTIESLL</sequence>
<dbReference type="EMBL" id="JAFJMO010000011">
    <property type="protein sequence ID" value="KAJ8262788.1"/>
    <property type="molecule type" value="Genomic_DNA"/>
</dbReference>
<dbReference type="PANTHER" id="PTHR24271">
    <property type="entry name" value="KALLIKREIN-RELATED"/>
    <property type="match status" value="1"/>
</dbReference>
<feature type="signal peptide" evidence="6">
    <location>
        <begin position="1"/>
        <end position="46"/>
    </location>
</feature>
<dbReference type="SMART" id="SM00020">
    <property type="entry name" value="Tryp_SPc"/>
    <property type="match status" value="1"/>
</dbReference>
<reference evidence="8" key="1">
    <citation type="journal article" date="2023" name="Science">
        <title>Genome structures resolve the early diversification of teleost fishes.</title>
        <authorList>
            <person name="Parey E."/>
            <person name="Louis A."/>
            <person name="Montfort J."/>
            <person name="Bouchez O."/>
            <person name="Roques C."/>
            <person name="Iampietro C."/>
            <person name="Lluch J."/>
            <person name="Castinel A."/>
            <person name="Donnadieu C."/>
            <person name="Desvignes T."/>
            <person name="Floi Bucao C."/>
            <person name="Jouanno E."/>
            <person name="Wen M."/>
            <person name="Mejri S."/>
            <person name="Dirks R."/>
            <person name="Jansen H."/>
            <person name="Henkel C."/>
            <person name="Chen W.J."/>
            <person name="Zahm M."/>
            <person name="Cabau C."/>
            <person name="Klopp C."/>
            <person name="Thompson A.W."/>
            <person name="Robinson-Rechavi M."/>
            <person name="Braasch I."/>
            <person name="Lecointre G."/>
            <person name="Bobe J."/>
            <person name="Postlethwait J.H."/>
            <person name="Berthelot C."/>
            <person name="Roest Crollius H."/>
            <person name="Guiguen Y."/>
        </authorList>
    </citation>
    <scope>NUCLEOTIDE SEQUENCE</scope>
    <source>
        <strain evidence="8">Concon-B</strain>
    </source>
</reference>
<comment type="caution">
    <text evidence="8">The sequence shown here is derived from an EMBL/GenBank/DDBJ whole genome shotgun (WGS) entry which is preliminary data.</text>
</comment>
<dbReference type="PRINTS" id="PR00722">
    <property type="entry name" value="CHYMOTRYPSIN"/>
</dbReference>
<dbReference type="Gene3D" id="2.40.10.10">
    <property type="entry name" value="Trypsin-like serine proteases"/>
    <property type="match status" value="3"/>
</dbReference>
<dbReference type="InterPro" id="IPR033116">
    <property type="entry name" value="TRYPSIN_SER"/>
</dbReference>
<evidence type="ECO:0000256" key="4">
    <source>
        <dbReference type="ARBA" id="ARBA00023157"/>
    </source>
</evidence>
<dbReference type="PANTHER" id="PTHR24271:SF52">
    <property type="entry name" value="GRANZYME K"/>
    <property type="match status" value="1"/>
</dbReference>
<keyword evidence="1 5" id="KW-0645">Protease</keyword>
<dbReference type="OrthoDB" id="6755574at2759"/>
<dbReference type="AlphaFoldDB" id="A0A9Q1D8J5"/>
<keyword evidence="9" id="KW-1185">Reference proteome</keyword>
<keyword evidence="6" id="KW-0732">Signal</keyword>
<dbReference type="InterPro" id="IPR009003">
    <property type="entry name" value="Peptidase_S1_PA"/>
</dbReference>
<organism evidence="8 9">
    <name type="scientific">Conger conger</name>
    <name type="common">Conger eel</name>
    <name type="synonym">Muraena conger</name>
    <dbReference type="NCBI Taxonomy" id="82655"/>
    <lineage>
        <taxon>Eukaryota</taxon>
        <taxon>Metazoa</taxon>
        <taxon>Chordata</taxon>
        <taxon>Craniata</taxon>
        <taxon>Vertebrata</taxon>
        <taxon>Euteleostomi</taxon>
        <taxon>Actinopterygii</taxon>
        <taxon>Neopterygii</taxon>
        <taxon>Teleostei</taxon>
        <taxon>Anguilliformes</taxon>
        <taxon>Congridae</taxon>
        <taxon>Conger</taxon>
    </lineage>
</organism>
<dbReference type="GO" id="GO:0004252">
    <property type="term" value="F:serine-type endopeptidase activity"/>
    <property type="evidence" value="ECO:0007669"/>
    <property type="project" value="InterPro"/>
</dbReference>
<dbReference type="Proteomes" id="UP001152803">
    <property type="component" value="Unassembled WGS sequence"/>
</dbReference>
<feature type="chain" id="PRO_5040365001" description="Peptidase S1 domain-containing protein" evidence="6">
    <location>
        <begin position="47"/>
        <end position="257"/>
    </location>
</feature>
<evidence type="ECO:0000256" key="5">
    <source>
        <dbReference type="RuleBase" id="RU363034"/>
    </source>
</evidence>
<keyword evidence="4" id="KW-1015">Disulfide bond</keyword>
<dbReference type="SUPFAM" id="SSF50494">
    <property type="entry name" value="Trypsin-like serine proteases"/>
    <property type="match status" value="1"/>
</dbReference>
<dbReference type="GO" id="GO:0006508">
    <property type="term" value="P:proteolysis"/>
    <property type="evidence" value="ECO:0007669"/>
    <property type="project" value="UniProtKB-KW"/>
</dbReference>
<accession>A0A9Q1D8J5</accession>
<evidence type="ECO:0000256" key="3">
    <source>
        <dbReference type="ARBA" id="ARBA00022825"/>
    </source>
</evidence>
<name>A0A9Q1D8J5_CONCO</name>
<dbReference type="FunFam" id="2.40.10.10:FF:000118">
    <property type="entry name" value="Chymotrypsinogen A"/>
    <property type="match status" value="1"/>
</dbReference>
<dbReference type="InterPro" id="IPR001254">
    <property type="entry name" value="Trypsin_dom"/>
</dbReference>
<dbReference type="InterPro" id="IPR043504">
    <property type="entry name" value="Peptidase_S1_PA_chymotrypsin"/>
</dbReference>
<evidence type="ECO:0000313" key="9">
    <source>
        <dbReference type="Proteomes" id="UP001152803"/>
    </source>
</evidence>
<evidence type="ECO:0000259" key="7">
    <source>
        <dbReference type="PROSITE" id="PS50240"/>
    </source>
</evidence>
<dbReference type="PROSITE" id="PS00134">
    <property type="entry name" value="TRYPSIN_HIS"/>
    <property type="match status" value="1"/>
</dbReference>
<dbReference type="InterPro" id="IPR001314">
    <property type="entry name" value="Peptidase_S1A"/>
</dbReference>
<dbReference type="InterPro" id="IPR018114">
    <property type="entry name" value="TRYPSIN_HIS"/>
</dbReference>
<evidence type="ECO:0000256" key="2">
    <source>
        <dbReference type="ARBA" id="ARBA00022801"/>
    </source>
</evidence>
<evidence type="ECO:0000313" key="8">
    <source>
        <dbReference type="EMBL" id="KAJ8262788.1"/>
    </source>
</evidence>
<dbReference type="PROSITE" id="PS00135">
    <property type="entry name" value="TRYPSIN_SER"/>
    <property type="match status" value="1"/>
</dbReference>